<name>A0ABQ5TXL4_9GAMM</name>
<reference evidence="3" key="2">
    <citation type="submission" date="2023-01" db="EMBL/GenBank/DDBJ databases">
        <title>Draft genome sequence of Methylophaga thalassica strain NBRC 102424.</title>
        <authorList>
            <person name="Sun Q."/>
            <person name="Mori K."/>
        </authorList>
    </citation>
    <scope>NUCLEOTIDE SEQUENCE</scope>
    <source>
        <strain evidence="3">NBRC 102424</strain>
    </source>
</reference>
<evidence type="ECO:0000256" key="2">
    <source>
        <dbReference type="SAM" id="Phobius"/>
    </source>
</evidence>
<dbReference type="Gene3D" id="3.40.30.10">
    <property type="entry name" value="Glutaredoxin"/>
    <property type="match status" value="1"/>
</dbReference>
<accession>A0ABQ5TXL4</accession>
<comment type="similarity">
    <text evidence="1">Belongs to the SCO1/2 family.</text>
</comment>
<dbReference type="EMBL" id="BSND01000013">
    <property type="protein sequence ID" value="GLQ00735.1"/>
    <property type="molecule type" value="Genomic_DNA"/>
</dbReference>
<protein>
    <recommendedName>
        <fullName evidence="5">Thioredoxin domain-containing protein</fullName>
    </recommendedName>
</protein>
<organism evidence="3 4">
    <name type="scientific">Methylophaga thalassica</name>
    <dbReference type="NCBI Taxonomy" id="40223"/>
    <lineage>
        <taxon>Bacteria</taxon>
        <taxon>Pseudomonadati</taxon>
        <taxon>Pseudomonadota</taxon>
        <taxon>Gammaproteobacteria</taxon>
        <taxon>Thiotrichales</taxon>
        <taxon>Piscirickettsiaceae</taxon>
        <taxon>Methylophaga</taxon>
    </lineage>
</organism>
<sequence>MFKPIKSVNSKAFLALYLVITLIILVLWLSRMEFTQPDRRDIPDNLRKFLISPPQLIPQFVLQGHEKQVLTNVSLDGKWSFVYFTHLYCEPECTVVVKVMQHLQRLFAGSSIQFLIINFGDNTDTASLSFPDLKTFGGSSEVIESITKSVDFLYLEPEEYEHSLKVEQQHYIYLIDPQGRAYAVFKPPFTSLAIQKIFFQIRDFYARSE</sequence>
<dbReference type="PANTHER" id="PTHR12151:SF25">
    <property type="entry name" value="LINALOOL DEHYDRATASE_ISOMERASE DOMAIN-CONTAINING PROTEIN"/>
    <property type="match status" value="1"/>
</dbReference>
<evidence type="ECO:0000313" key="4">
    <source>
        <dbReference type="Proteomes" id="UP001161423"/>
    </source>
</evidence>
<proteinExistence type="inferred from homology"/>
<evidence type="ECO:0000256" key="1">
    <source>
        <dbReference type="ARBA" id="ARBA00010996"/>
    </source>
</evidence>
<keyword evidence="2" id="KW-1133">Transmembrane helix</keyword>
<dbReference type="SUPFAM" id="SSF52833">
    <property type="entry name" value="Thioredoxin-like"/>
    <property type="match status" value="1"/>
</dbReference>
<keyword evidence="2" id="KW-0812">Transmembrane</keyword>
<keyword evidence="2" id="KW-0472">Membrane</keyword>
<evidence type="ECO:0008006" key="5">
    <source>
        <dbReference type="Google" id="ProtNLM"/>
    </source>
</evidence>
<gene>
    <name evidence="3" type="ORF">GCM10007891_25880</name>
</gene>
<comment type="caution">
    <text evidence="3">The sequence shown here is derived from an EMBL/GenBank/DDBJ whole genome shotgun (WGS) entry which is preliminary data.</text>
</comment>
<dbReference type="InterPro" id="IPR036249">
    <property type="entry name" value="Thioredoxin-like_sf"/>
</dbReference>
<dbReference type="Pfam" id="PF02630">
    <property type="entry name" value="SCO1-SenC"/>
    <property type="match status" value="1"/>
</dbReference>
<dbReference type="Proteomes" id="UP001161423">
    <property type="component" value="Unassembled WGS sequence"/>
</dbReference>
<dbReference type="PANTHER" id="PTHR12151">
    <property type="entry name" value="ELECTRON TRANSPORT PROTIN SCO1/SENC FAMILY MEMBER"/>
    <property type="match status" value="1"/>
</dbReference>
<keyword evidence="4" id="KW-1185">Reference proteome</keyword>
<evidence type="ECO:0000313" key="3">
    <source>
        <dbReference type="EMBL" id="GLQ00735.1"/>
    </source>
</evidence>
<feature type="transmembrane region" description="Helical" evidence="2">
    <location>
        <begin position="12"/>
        <end position="30"/>
    </location>
</feature>
<reference evidence="3" key="1">
    <citation type="journal article" date="2014" name="Int. J. Syst. Evol. Microbiol.">
        <title>Complete genome of a new Firmicutes species belonging to the dominant human colonic microbiota ('Ruminococcus bicirculans') reveals two chromosomes and a selective capacity to utilize plant glucans.</title>
        <authorList>
            <consortium name="NISC Comparative Sequencing Program"/>
            <person name="Wegmann U."/>
            <person name="Louis P."/>
            <person name="Goesmann A."/>
            <person name="Henrissat B."/>
            <person name="Duncan S.H."/>
            <person name="Flint H.J."/>
        </authorList>
    </citation>
    <scope>NUCLEOTIDE SEQUENCE</scope>
    <source>
        <strain evidence="3">NBRC 102424</strain>
    </source>
</reference>
<dbReference type="InterPro" id="IPR003782">
    <property type="entry name" value="SCO1/SenC"/>
</dbReference>